<evidence type="ECO:0000313" key="2">
    <source>
        <dbReference type="EMBL" id="TLD72731.1"/>
    </source>
</evidence>
<dbReference type="EMBL" id="VAUV01000001">
    <property type="protein sequence ID" value="TLD72731.1"/>
    <property type="molecule type" value="Genomic_DNA"/>
</dbReference>
<organism evidence="2 3">
    <name type="scientific">Phragmitibacter flavus</name>
    <dbReference type="NCBI Taxonomy" id="2576071"/>
    <lineage>
        <taxon>Bacteria</taxon>
        <taxon>Pseudomonadati</taxon>
        <taxon>Verrucomicrobiota</taxon>
        <taxon>Verrucomicrobiia</taxon>
        <taxon>Verrucomicrobiales</taxon>
        <taxon>Verrucomicrobiaceae</taxon>
        <taxon>Phragmitibacter</taxon>
    </lineage>
</organism>
<feature type="domain" description="Carrier" evidence="1">
    <location>
        <begin position="38"/>
        <end position="72"/>
    </location>
</feature>
<accession>A0A5R8KKI4</accession>
<dbReference type="SUPFAM" id="SSF47336">
    <property type="entry name" value="ACP-like"/>
    <property type="match status" value="1"/>
</dbReference>
<dbReference type="AlphaFoldDB" id="A0A5R8KKI4"/>
<evidence type="ECO:0000313" key="3">
    <source>
        <dbReference type="Proteomes" id="UP000306196"/>
    </source>
</evidence>
<sequence length="99" mass="11218">MSSNPNRDPETLRRTLLTLVNEELPRLHGRTPQDWPPVSSDTQLFETGRLDSLSILHLIGAIEDHTGQPVPDWLVSMKYFQSIETITQTFGHEPTHSNA</sequence>
<dbReference type="OrthoDB" id="2625323at2"/>
<keyword evidence="3" id="KW-1185">Reference proteome</keyword>
<evidence type="ECO:0000259" key="1">
    <source>
        <dbReference type="Pfam" id="PF00550"/>
    </source>
</evidence>
<dbReference type="InterPro" id="IPR036736">
    <property type="entry name" value="ACP-like_sf"/>
</dbReference>
<protein>
    <recommendedName>
        <fullName evidence="1">Carrier domain-containing protein</fullName>
    </recommendedName>
</protein>
<reference evidence="2 3" key="1">
    <citation type="submission" date="2019-05" db="EMBL/GenBank/DDBJ databases">
        <title>Verrucobacter flavum gen. nov., sp. nov. a new member of the family Verrucomicrobiaceae.</title>
        <authorList>
            <person name="Szuroczki S."/>
            <person name="Abbaszade G."/>
            <person name="Szabo A."/>
            <person name="Felfoldi T."/>
            <person name="Schumann P."/>
            <person name="Boka K."/>
            <person name="Keki Z."/>
            <person name="Toumi M."/>
            <person name="Toth E."/>
        </authorList>
    </citation>
    <scope>NUCLEOTIDE SEQUENCE [LARGE SCALE GENOMIC DNA]</scope>
    <source>
        <strain evidence="2 3">MG-N-17</strain>
    </source>
</reference>
<dbReference type="RefSeq" id="WP_138084354.1">
    <property type="nucleotide sequence ID" value="NZ_VAUV01000001.1"/>
</dbReference>
<gene>
    <name evidence="2" type="ORF">FEM03_01260</name>
</gene>
<dbReference type="Proteomes" id="UP000306196">
    <property type="component" value="Unassembled WGS sequence"/>
</dbReference>
<proteinExistence type="predicted"/>
<comment type="caution">
    <text evidence="2">The sequence shown here is derived from an EMBL/GenBank/DDBJ whole genome shotgun (WGS) entry which is preliminary data.</text>
</comment>
<dbReference type="Gene3D" id="1.10.1200.10">
    <property type="entry name" value="ACP-like"/>
    <property type="match status" value="1"/>
</dbReference>
<dbReference type="Pfam" id="PF00550">
    <property type="entry name" value="PP-binding"/>
    <property type="match status" value="1"/>
</dbReference>
<name>A0A5R8KKI4_9BACT</name>
<dbReference type="InterPro" id="IPR009081">
    <property type="entry name" value="PP-bd_ACP"/>
</dbReference>